<organism evidence="2 3">
    <name type="scientific">Enhygromyxa salina</name>
    <dbReference type="NCBI Taxonomy" id="215803"/>
    <lineage>
        <taxon>Bacteria</taxon>
        <taxon>Pseudomonadati</taxon>
        <taxon>Myxococcota</taxon>
        <taxon>Polyangia</taxon>
        <taxon>Nannocystales</taxon>
        <taxon>Nannocystaceae</taxon>
        <taxon>Enhygromyxa</taxon>
    </lineage>
</organism>
<gene>
    <name evidence="2" type="ORF">DB30_02877</name>
</gene>
<evidence type="ECO:0000313" key="3">
    <source>
        <dbReference type="Proteomes" id="UP000031599"/>
    </source>
</evidence>
<name>A0A0C1ZLM3_9BACT</name>
<evidence type="ECO:0000313" key="2">
    <source>
        <dbReference type="EMBL" id="KIG11668.1"/>
    </source>
</evidence>
<proteinExistence type="predicted"/>
<evidence type="ECO:0000256" key="1">
    <source>
        <dbReference type="SAM" id="MobiDB-lite"/>
    </source>
</evidence>
<dbReference type="InterPro" id="IPR036249">
    <property type="entry name" value="Thioredoxin-like_sf"/>
</dbReference>
<protein>
    <submittedName>
        <fullName evidence="2">Uncharacterized protein</fullName>
    </submittedName>
</protein>
<comment type="caution">
    <text evidence="2">The sequence shown here is derived from an EMBL/GenBank/DDBJ whole genome shotgun (WGS) entry which is preliminary data.</text>
</comment>
<dbReference type="Gene3D" id="3.40.30.10">
    <property type="entry name" value="Glutaredoxin"/>
    <property type="match status" value="1"/>
</dbReference>
<accession>A0A0C1ZLM3</accession>
<dbReference type="Proteomes" id="UP000031599">
    <property type="component" value="Unassembled WGS sequence"/>
</dbReference>
<dbReference type="EMBL" id="JMCC02000204">
    <property type="protein sequence ID" value="KIG11668.1"/>
    <property type="molecule type" value="Genomic_DNA"/>
</dbReference>
<reference evidence="2 3" key="1">
    <citation type="submission" date="2014-12" db="EMBL/GenBank/DDBJ databases">
        <title>Genome assembly of Enhygromyxa salina DSM 15201.</title>
        <authorList>
            <person name="Sharma G."/>
            <person name="Subramanian S."/>
        </authorList>
    </citation>
    <scope>NUCLEOTIDE SEQUENCE [LARGE SCALE GENOMIC DNA]</scope>
    <source>
        <strain evidence="2 3">DSM 15201</strain>
    </source>
</reference>
<feature type="compositionally biased region" description="Acidic residues" evidence="1">
    <location>
        <begin position="1"/>
        <end position="52"/>
    </location>
</feature>
<feature type="region of interest" description="Disordered" evidence="1">
    <location>
        <begin position="1"/>
        <end position="62"/>
    </location>
</feature>
<sequence>MLDGLGDGDGDGDTGETGDGDGDTGDGDGDGDTGDGDGDTGDGDGDTGDGDGDSGLCGNDPGWGTVAIGQPVKHVAGKDHLGNAINLCEWGGTPIALDVAAVWCDPCRQASAYLATGAGNDPFSGLGPQLRGMIDSGKLVWITALVEDATSGPGAVADAAAWDSQYHHDNIPVIAEDDVPMLSGYVMNACVPAVYVLDQELNFFGIDDCQTWNQLAAAVEAFGG</sequence>
<dbReference type="AlphaFoldDB" id="A0A0C1ZLM3"/>
<dbReference type="SUPFAM" id="SSF52833">
    <property type="entry name" value="Thioredoxin-like"/>
    <property type="match status" value="1"/>
</dbReference>